<reference evidence="2" key="1">
    <citation type="submission" date="2015-04" db="EMBL/GenBank/DDBJ databases">
        <authorList>
            <person name="Syromyatnikov M.Y."/>
            <person name="Popov V.N."/>
        </authorList>
    </citation>
    <scope>NUCLEOTIDE SEQUENCE</scope>
    <source>
        <strain evidence="2">MO-1</strain>
        <plasmid evidence="2">MAGMO_p1</plasmid>
    </source>
</reference>
<dbReference type="InterPro" id="IPR036873">
    <property type="entry name" value="Rhodanese-like_dom_sf"/>
</dbReference>
<gene>
    <name evidence="2" type="ORF">MAGMO_p10021</name>
</gene>
<dbReference type="CDD" id="cd01522">
    <property type="entry name" value="RHOD_1"/>
    <property type="match status" value="1"/>
</dbReference>
<dbReference type="AlphaFoldDB" id="A0A1S7LN70"/>
<feature type="domain" description="Rhodanese" evidence="1">
    <location>
        <begin position="39"/>
        <end position="139"/>
    </location>
</feature>
<proteinExistence type="predicted"/>
<dbReference type="PANTHER" id="PTHR45431:SF3">
    <property type="entry name" value="RHODANESE-LIKE DOMAIN-CONTAINING PROTEIN 15, CHLOROPLASTIC"/>
    <property type="match status" value="1"/>
</dbReference>
<protein>
    <submittedName>
        <fullName evidence="2">Rhodanese domain protein</fullName>
    </submittedName>
</protein>
<organism evidence="2">
    <name type="scientific">Magnetococcus massalia (strain MO-1)</name>
    <dbReference type="NCBI Taxonomy" id="451514"/>
    <lineage>
        <taxon>Bacteria</taxon>
        <taxon>Pseudomonadati</taxon>
        <taxon>Pseudomonadota</taxon>
        <taxon>Magnetococcia</taxon>
        <taxon>Magnetococcales</taxon>
        <taxon>Magnetococcaceae</taxon>
        <taxon>Magnetococcus</taxon>
    </lineage>
</organism>
<accession>A0A1S7LN70</accession>
<name>A0A1S7LN70_MAGMO</name>
<dbReference type="InterPro" id="IPR001763">
    <property type="entry name" value="Rhodanese-like_dom"/>
</dbReference>
<dbReference type="SMART" id="SM00450">
    <property type="entry name" value="RHOD"/>
    <property type="match status" value="1"/>
</dbReference>
<dbReference type="InterPro" id="IPR052367">
    <property type="entry name" value="Thiosulfate_ST/Rhodanese-like"/>
</dbReference>
<evidence type="ECO:0000259" key="1">
    <source>
        <dbReference type="PROSITE" id="PS50206"/>
    </source>
</evidence>
<evidence type="ECO:0000313" key="2">
    <source>
        <dbReference type="EMBL" id="CRH08320.1"/>
    </source>
</evidence>
<geneLocation type="plasmid" evidence="2">
    <name>MAGMO_p1</name>
</geneLocation>
<dbReference type="EMBL" id="LO017728">
    <property type="protein sequence ID" value="CRH08320.1"/>
    <property type="molecule type" value="Genomic_DNA"/>
</dbReference>
<dbReference type="Pfam" id="PF00581">
    <property type="entry name" value="Rhodanese"/>
    <property type="match status" value="1"/>
</dbReference>
<dbReference type="SUPFAM" id="SSF52821">
    <property type="entry name" value="Rhodanese/Cell cycle control phosphatase"/>
    <property type="match status" value="1"/>
</dbReference>
<sequence>MSAIPLSCKVIIMLPSSPHSAAHKGLEHITPPEALKRVEEHDWLFIDIRTEMEHYYVGHPIGVYNVPWQDYPDFAINPDFLDEIAELADSKETPIVLICRSGHRSIDAGNYLLEHGYHQVAHVDEGFEGDKDDEHRRSNVNGWRFRGLPWMQC</sequence>
<dbReference type="Gene3D" id="3.40.250.10">
    <property type="entry name" value="Rhodanese-like domain"/>
    <property type="match status" value="1"/>
</dbReference>
<dbReference type="PROSITE" id="PS50206">
    <property type="entry name" value="RHODANESE_3"/>
    <property type="match status" value="1"/>
</dbReference>
<dbReference type="PANTHER" id="PTHR45431">
    <property type="entry name" value="RHODANESE-LIKE DOMAIN-CONTAINING PROTEIN 15, CHLOROPLASTIC"/>
    <property type="match status" value="1"/>
</dbReference>
<keyword evidence="2" id="KW-0614">Plasmid</keyword>